<name>A0ABQ5KCX2_9EUKA</name>
<comment type="caution">
    <text evidence="1">The sequence shown here is derived from an EMBL/GenBank/DDBJ whole genome shotgun (WGS) entry which is preliminary data.</text>
</comment>
<evidence type="ECO:0000313" key="2">
    <source>
        <dbReference type="Proteomes" id="UP001057375"/>
    </source>
</evidence>
<gene>
    <name evidence="1" type="ORF">ADUPG1_005486</name>
</gene>
<evidence type="ECO:0000313" key="1">
    <source>
        <dbReference type="EMBL" id="GKT30393.1"/>
    </source>
</evidence>
<accession>A0ABQ5KCX2</accession>
<feature type="non-terminal residue" evidence="1">
    <location>
        <position position="1"/>
    </location>
</feature>
<dbReference type="Proteomes" id="UP001057375">
    <property type="component" value="Unassembled WGS sequence"/>
</dbReference>
<protein>
    <submittedName>
        <fullName evidence="1">Uncharacterized protein</fullName>
    </submittedName>
</protein>
<reference evidence="1" key="1">
    <citation type="submission" date="2022-03" db="EMBL/GenBank/DDBJ databases">
        <title>Draft genome sequence of Aduncisulcus paluster, a free-living microaerophilic Fornicata.</title>
        <authorList>
            <person name="Yuyama I."/>
            <person name="Kume K."/>
            <person name="Tamura T."/>
            <person name="Inagaki Y."/>
            <person name="Hashimoto T."/>
        </authorList>
    </citation>
    <scope>NUCLEOTIDE SEQUENCE</scope>
    <source>
        <strain evidence="1">NY0171</strain>
    </source>
</reference>
<organism evidence="1 2">
    <name type="scientific">Aduncisulcus paluster</name>
    <dbReference type="NCBI Taxonomy" id="2918883"/>
    <lineage>
        <taxon>Eukaryota</taxon>
        <taxon>Metamonada</taxon>
        <taxon>Carpediemonas-like organisms</taxon>
        <taxon>Aduncisulcus</taxon>
    </lineage>
</organism>
<keyword evidence="2" id="KW-1185">Reference proteome</keyword>
<dbReference type="EMBL" id="BQXS01008771">
    <property type="protein sequence ID" value="GKT30393.1"/>
    <property type="molecule type" value="Genomic_DNA"/>
</dbReference>
<sequence>QQLSSPEYDVLIHGIHLVPMKAKRAGSSLFRASSLGIGLPR</sequence>
<proteinExistence type="predicted"/>